<proteinExistence type="predicted"/>
<organism evidence="2 3">
    <name type="scientific">Methanobacterium formicicum</name>
    <dbReference type="NCBI Taxonomy" id="2162"/>
    <lineage>
        <taxon>Archaea</taxon>
        <taxon>Methanobacteriati</taxon>
        <taxon>Methanobacteriota</taxon>
        <taxon>Methanomada group</taxon>
        <taxon>Methanobacteria</taxon>
        <taxon>Methanobacteriales</taxon>
        <taxon>Methanobacteriaceae</taxon>
        <taxon>Methanobacterium</taxon>
    </lineage>
</organism>
<protein>
    <submittedName>
        <fullName evidence="2">Uncharacterized protein</fullName>
    </submittedName>
</protein>
<keyword evidence="1" id="KW-0812">Transmembrane</keyword>
<reference evidence="2 3" key="1">
    <citation type="submission" date="2013-12" db="EMBL/GenBank/DDBJ databases">
        <title>The complete genome sequence of Methanobacterium sp. BRM9.</title>
        <authorList>
            <consortium name="Pastoral Greenhouse Gas Research Consortium"/>
            <person name="Kelly W.J."/>
            <person name="Leahy S.C."/>
            <person name="Perry R."/>
            <person name="Li D."/>
            <person name="Altermann E."/>
            <person name="Lambie S.C."/>
            <person name="Attwood G.T."/>
        </authorList>
    </citation>
    <scope>NUCLEOTIDE SEQUENCE [LARGE SCALE GENOMIC DNA]</scope>
    <source>
        <strain evidence="2 3">BRM9</strain>
    </source>
</reference>
<dbReference type="OrthoDB" id="71389at2157"/>
<dbReference type="EMBL" id="CP006933">
    <property type="protein sequence ID" value="AIS31265.1"/>
    <property type="molecule type" value="Genomic_DNA"/>
</dbReference>
<keyword evidence="1" id="KW-1133">Transmembrane helix</keyword>
<dbReference type="STRING" id="2162.BRM9_0440"/>
<feature type="transmembrane region" description="Helical" evidence="1">
    <location>
        <begin position="169"/>
        <end position="188"/>
    </location>
</feature>
<evidence type="ECO:0000313" key="3">
    <source>
        <dbReference type="Proteomes" id="UP000029661"/>
    </source>
</evidence>
<dbReference type="Proteomes" id="UP000029661">
    <property type="component" value="Chromosome"/>
</dbReference>
<evidence type="ECO:0000313" key="2">
    <source>
        <dbReference type="EMBL" id="AIS31265.1"/>
    </source>
</evidence>
<dbReference type="GeneID" id="24791594"/>
<evidence type="ECO:0000256" key="1">
    <source>
        <dbReference type="SAM" id="Phobius"/>
    </source>
</evidence>
<accession>A0A089ZEH8</accession>
<name>A0A089ZEH8_METFO</name>
<keyword evidence="1" id="KW-0472">Membrane</keyword>
<dbReference type="RefSeq" id="WP_048084613.1">
    <property type="nucleotide sequence ID" value="NZ_CP006933.1"/>
</dbReference>
<sequence length="189" mass="21897">MALKRKTRKPIRSAGGYLFCNYCGGYYKLKDDETLRDYDKCECGNPLEFCKTYQDLQLKSTNLHRNREVFDSFQNRLVERRESLISLIPQIEVDGDFLDFTSPVSIPEEEGVWDIIDREFNATSQKNYLNIILEQERLMTAIQSKKDSVHNPTFTDKVSRFYQETDPGILLGAVIVVLIIILILAVMWG</sequence>
<dbReference type="AlphaFoldDB" id="A0A089ZEH8"/>
<dbReference type="KEGG" id="mfc:BRM9_0440"/>
<gene>
    <name evidence="2" type="ORF">BRM9_0440</name>
</gene>